<gene>
    <name evidence="1" type="ORF">BJ875DRAFT_351116</name>
</gene>
<evidence type="ECO:0000313" key="2">
    <source>
        <dbReference type="Proteomes" id="UP000824998"/>
    </source>
</evidence>
<comment type="caution">
    <text evidence="1">The sequence shown here is derived from an EMBL/GenBank/DDBJ whole genome shotgun (WGS) entry which is preliminary data.</text>
</comment>
<accession>A0A9P7Y5H9</accession>
<dbReference type="AlphaFoldDB" id="A0A9P7Y5H9"/>
<feature type="non-terminal residue" evidence="1">
    <location>
        <position position="190"/>
    </location>
</feature>
<organism evidence="1 2">
    <name type="scientific">Amylocarpus encephaloides</name>
    <dbReference type="NCBI Taxonomy" id="45428"/>
    <lineage>
        <taxon>Eukaryota</taxon>
        <taxon>Fungi</taxon>
        <taxon>Dikarya</taxon>
        <taxon>Ascomycota</taxon>
        <taxon>Pezizomycotina</taxon>
        <taxon>Leotiomycetes</taxon>
        <taxon>Helotiales</taxon>
        <taxon>Helotiales incertae sedis</taxon>
        <taxon>Amylocarpus</taxon>
    </lineage>
</organism>
<dbReference type="PANTHER" id="PTHR48182">
    <property type="entry name" value="PROTEIN SERAC1"/>
    <property type="match status" value="1"/>
</dbReference>
<proteinExistence type="predicted"/>
<dbReference type="InterPro" id="IPR052374">
    <property type="entry name" value="SERAC1"/>
</dbReference>
<dbReference type="Gene3D" id="3.40.50.1820">
    <property type="entry name" value="alpha/beta hydrolase"/>
    <property type="match status" value="1"/>
</dbReference>
<dbReference type="EMBL" id="MU252070">
    <property type="protein sequence ID" value="KAG9228113.1"/>
    <property type="molecule type" value="Genomic_DNA"/>
</dbReference>
<sequence length="190" mass="21075">VRPVTHQDKGLKVLHEPNVGGETAGTQACIIDIVAIHGIGAHPDDTWCQNVGTKHTPRYVSWLVDESMLPSEIPSARIMRFGYMSQWYGDDAIRQRPGTIADQLLWALKRTRRQPALRSRPLVFVAHCFGGLVVLKALLKAEQFPEDWPGIYSAIYGLVFLGTPFRGSPSLTLSEMILAIDAELQETIQG</sequence>
<dbReference type="PANTHER" id="PTHR48182:SF3">
    <property type="entry name" value="DUF676 DOMAIN-CONTAINING PROTEIN"/>
    <property type="match status" value="1"/>
</dbReference>
<dbReference type="InterPro" id="IPR029058">
    <property type="entry name" value="AB_hydrolase_fold"/>
</dbReference>
<dbReference type="Proteomes" id="UP000824998">
    <property type="component" value="Unassembled WGS sequence"/>
</dbReference>
<dbReference type="OrthoDB" id="5086500at2759"/>
<feature type="non-terminal residue" evidence="1">
    <location>
        <position position="1"/>
    </location>
</feature>
<reference evidence="1" key="1">
    <citation type="journal article" date="2021" name="IMA Fungus">
        <title>Genomic characterization of three marine fungi, including Emericellopsis atlantica sp. nov. with signatures of a generalist lifestyle and marine biomass degradation.</title>
        <authorList>
            <person name="Hagestad O.C."/>
            <person name="Hou L."/>
            <person name="Andersen J.H."/>
            <person name="Hansen E.H."/>
            <person name="Altermark B."/>
            <person name="Li C."/>
            <person name="Kuhnert E."/>
            <person name="Cox R.J."/>
            <person name="Crous P.W."/>
            <person name="Spatafora J.W."/>
            <person name="Lail K."/>
            <person name="Amirebrahimi M."/>
            <person name="Lipzen A."/>
            <person name="Pangilinan J."/>
            <person name="Andreopoulos W."/>
            <person name="Hayes R.D."/>
            <person name="Ng V."/>
            <person name="Grigoriev I.V."/>
            <person name="Jackson S.A."/>
            <person name="Sutton T.D.S."/>
            <person name="Dobson A.D.W."/>
            <person name="Rama T."/>
        </authorList>
    </citation>
    <scope>NUCLEOTIDE SEQUENCE</scope>
    <source>
        <strain evidence="1">TRa018bII</strain>
    </source>
</reference>
<keyword evidence="2" id="KW-1185">Reference proteome</keyword>
<name>A0A9P7Y5H9_9HELO</name>
<evidence type="ECO:0000313" key="1">
    <source>
        <dbReference type="EMBL" id="KAG9228113.1"/>
    </source>
</evidence>
<protein>
    <submittedName>
        <fullName evidence="1">Uncharacterized protein</fullName>
    </submittedName>
</protein>
<dbReference type="SUPFAM" id="SSF53474">
    <property type="entry name" value="alpha/beta-Hydrolases"/>
    <property type="match status" value="1"/>
</dbReference>